<dbReference type="SUPFAM" id="SSF51735">
    <property type="entry name" value="NAD(P)-binding Rossmann-fold domains"/>
    <property type="match status" value="1"/>
</dbReference>
<dbReference type="EMBL" id="FMVW01000001">
    <property type="protein sequence ID" value="SCZ19989.1"/>
    <property type="molecule type" value="Genomic_DNA"/>
</dbReference>
<evidence type="ECO:0000256" key="3">
    <source>
        <dbReference type="ARBA" id="ARBA00023002"/>
    </source>
</evidence>
<accession>A0A1G5M6J2</accession>
<evidence type="ECO:0000256" key="4">
    <source>
        <dbReference type="SAM" id="MobiDB-lite"/>
    </source>
</evidence>
<reference evidence="5 6" key="1">
    <citation type="submission" date="2016-10" db="EMBL/GenBank/DDBJ databases">
        <authorList>
            <person name="de Groot N.N."/>
        </authorList>
    </citation>
    <scope>NUCLEOTIDE SEQUENCE [LARGE SCALE GENOMIC DNA]</scope>
    <source>
        <strain evidence="5 6">DSM 2698</strain>
    </source>
</reference>
<dbReference type="Proteomes" id="UP000199347">
    <property type="component" value="Unassembled WGS sequence"/>
</dbReference>
<evidence type="ECO:0000256" key="1">
    <source>
        <dbReference type="ARBA" id="ARBA00006484"/>
    </source>
</evidence>
<dbReference type="GO" id="GO:0016491">
    <property type="term" value="F:oxidoreductase activity"/>
    <property type="evidence" value="ECO:0007669"/>
    <property type="project" value="UniProtKB-KW"/>
</dbReference>
<dbReference type="OrthoDB" id="9779623at2"/>
<protein>
    <submittedName>
        <fullName evidence="5">NAD(P)-dependent dehydrogenase, short-chain alcohol dehydrogenase family</fullName>
    </submittedName>
</protein>
<dbReference type="STRING" id="1120955.SAMN03080610_00082"/>
<dbReference type="Gene3D" id="3.40.50.720">
    <property type="entry name" value="NAD(P)-binding Rossmann-like Domain"/>
    <property type="match status" value="1"/>
</dbReference>
<dbReference type="CDD" id="cd05233">
    <property type="entry name" value="SDR_c"/>
    <property type="match status" value="1"/>
</dbReference>
<proteinExistence type="inferred from homology"/>
<comment type="similarity">
    <text evidence="1">Belongs to the short-chain dehydrogenases/reductases (SDR) family.</text>
</comment>
<organism evidence="5 6">
    <name type="scientific">Afifella marina DSM 2698</name>
    <dbReference type="NCBI Taxonomy" id="1120955"/>
    <lineage>
        <taxon>Bacteria</taxon>
        <taxon>Pseudomonadati</taxon>
        <taxon>Pseudomonadota</taxon>
        <taxon>Alphaproteobacteria</taxon>
        <taxon>Hyphomicrobiales</taxon>
        <taxon>Afifellaceae</taxon>
        <taxon>Afifella</taxon>
    </lineage>
</organism>
<keyword evidence="6" id="KW-1185">Reference proteome</keyword>
<evidence type="ECO:0000313" key="5">
    <source>
        <dbReference type="EMBL" id="SCZ19989.1"/>
    </source>
</evidence>
<dbReference type="FunFam" id="3.40.50.720:FF:000084">
    <property type="entry name" value="Short-chain dehydrogenase reductase"/>
    <property type="match status" value="1"/>
</dbReference>
<dbReference type="InterPro" id="IPR002347">
    <property type="entry name" value="SDR_fam"/>
</dbReference>
<dbReference type="AlphaFoldDB" id="A0A1G5M6J2"/>
<dbReference type="InterPro" id="IPR020904">
    <property type="entry name" value="Sc_DH/Rdtase_CS"/>
</dbReference>
<dbReference type="RefSeq" id="WP_092808932.1">
    <property type="nucleotide sequence ID" value="NZ_FMVW01000001.1"/>
</dbReference>
<feature type="compositionally biased region" description="Basic and acidic residues" evidence="4">
    <location>
        <begin position="1"/>
        <end position="10"/>
    </location>
</feature>
<evidence type="ECO:0000256" key="2">
    <source>
        <dbReference type="ARBA" id="ARBA00022857"/>
    </source>
</evidence>
<dbReference type="PROSITE" id="PS00061">
    <property type="entry name" value="ADH_SHORT"/>
    <property type="match status" value="1"/>
</dbReference>
<dbReference type="PRINTS" id="PR00080">
    <property type="entry name" value="SDRFAMILY"/>
</dbReference>
<sequence>MDDRTIDKPGECPAHAAPTETRPPEGCPAHAHDAPAEPTADAPAVCPVDHTALAADQGLRPIVAVTGASRGIGHAIVRKFYDENWEVYTLSRTPFSRVCPWAEGYVRHIEVDLSDPKSIQYAIDQLRERVGEKGLTALVNNAGISPKNTEGGRLGAAETPLEIWRDVHMVNFIAPAVLVQGLREPLRRANGAVVNITSIAGFRIHPFAGAAYATSKAALSALTRELAHELAASGIRVNAVAPGEIMTSILSPGTDEVVERDVPMRRIGDPKEVAEVVHFLCSQAASYVIGAEINIDGGQHL</sequence>
<keyword evidence="3" id="KW-0560">Oxidoreductase</keyword>
<dbReference type="InterPro" id="IPR052178">
    <property type="entry name" value="Sec_Metab_Biosynth_SDR"/>
</dbReference>
<gene>
    <name evidence="5" type="ORF">SAMN03080610_00082</name>
</gene>
<dbReference type="InterPro" id="IPR036291">
    <property type="entry name" value="NAD(P)-bd_dom_sf"/>
</dbReference>
<keyword evidence="2" id="KW-0521">NADP</keyword>
<dbReference type="PANTHER" id="PTHR43618">
    <property type="entry name" value="7-ALPHA-HYDROXYSTEROID DEHYDROGENASE"/>
    <property type="match status" value="1"/>
</dbReference>
<evidence type="ECO:0000313" key="6">
    <source>
        <dbReference type="Proteomes" id="UP000199347"/>
    </source>
</evidence>
<feature type="region of interest" description="Disordered" evidence="4">
    <location>
        <begin position="1"/>
        <end position="43"/>
    </location>
</feature>
<name>A0A1G5M6J2_AFIMA</name>
<dbReference type="PANTHER" id="PTHR43618:SF8">
    <property type="entry name" value="7ALPHA-HYDROXYSTEROID DEHYDROGENASE"/>
    <property type="match status" value="1"/>
</dbReference>
<dbReference type="PRINTS" id="PR00081">
    <property type="entry name" value="GDHRDH"/>
</dbReference>
<dbReference type="Pfam" id="PF13561">
    <property type="entry name" value="adh_short_C2"/>
    <property type="match status" value="1"/>
</dbReference>